<sequence>MHQYSSHVMSVKWPDALPCLGTVCSTVYCLFGKASAWRPIPTSFIHLEALLTLFNTDPLTLSPARWQTRLAWCWTRCWCQLSTLNRSSRHYATLAHAFMSNHGGPSNMSTAPSKPLSPRPNPNLIPVVEIPIRTRKLSGPAVPKASPFPLPSSSLIRPLPHVASALSAGHTSTLAAKPITNTRLHADQEEWTLDQVLREAHHRLRPIECKWTAPSDCCDAVLGSLNLFRKHLEVHYTRINRDPGPSIGLRASTKCPWLGCRVDGLGFIRDLRNHIKHAHFDKLKDTYCPIRTCPSPELHHKSNHHFTGPGHARPWNRSSLRPTPRPLPITAKPPPLTFSDEIIYPFLSTVRPYHPTPSLAHGLRTRAPQSRNRLAGLEYPLVPDRSDPNVYFWPMHGDAPSGLEPREFTSSSIFPYPAYHDLGVDADESDTELRAEARLRSDLTAQYRGRSTSPTMMDLDPNGFEGRAEAIAPLVIRSRPQWRSLEPLIDAEMSSWLASKRKAVEPPDGPWPEPLVVRTSKRLAREHSGCVVGIGHWKERLYFEKRGVQLGELPNDHHM</sequence>
<name>A0A1Y1U917_9TREE</name>
<evidence type="ECO:0000313" key="1">
    <source>
        <dbReference type="EMBL" id="ORX34518.1"/>
    </source>
</evidence>
<evidence type="ECO:0000313" key="2">
    <source>
        <dbReference type="Proteomes" id="UP000193218"/>
    </source>
</evidence>
<comment type="caution">
    <text evidence="1">The sequence shown here is derived from an EMBL/GenBank/DDBJ whole genome shotgun (WGS) entry which is preliminary data.</text>
</comment>
<protein>
    <submittedName>
        <fullName evidence="1">Uncharacterized protein</fullName>
    </submittedName>
</protein>
<proteinExistence type="predicted"/>
<dbReference type="EMBL" id="NBSH01000014">
    <property type="protein sequence ID" value="ORX34518.1"/>
    <property type="molecule type" value="Genomic_DNA"/>
</dbReference>
<dbReference type="AlphaFoldDB" id="A0A1Y1U917"/>
<keyword evidence="2" id="KW-1185">Reference proteome</keyword>
<gene>
    <name evidence="1" type="ORF">BD324DRAFT_156231</name>
</gene>
<organism evidence="1 2">
    <name type="scientific">Kockovaella imperatae</name>
    <dbReference type="NCBI Taxonomy" id="4999"/>
    <lineage>
        <taxon>Eukaryota</taxon>
        <taxon>Fungi</taxon>
        <taxon>Dikarya</taxon>
        <taxon>Basidiomycota</taxon>
        <taxon>Agaricomycotina</taxon>
        <taxon>Tremellomycetes</taxon>
        <taxon>Tremellales</taxon>
        <taxon>Cuniculitremaceae</taxon>
        <taxon>Kockovaella</taxon>
    </lineage>
</organism>
<dbReference type="RefSeq" id="XP_021868781.1">
    <property type="nucleotide sequence ID" value="XM_022012044.1"/>
</dbReference>
<dbReference type="Proteomes" id="UP000193218">
    <property type="component" value="Unassembled WGS sequence"/>
</dbReference>
<reference evidence="1 2" key="1">
    <citation type="submission" date="2017-03" db="EMBL/GenBank/DDBJ databases">
        <title>Widespread Adenine N6-methylation of Active Genes in Fungi.</title>
        <authorList>
            <consortium name="DOE Joint Genome Institute"/>
            <person name="Mondo S.J."/>
            <person name="Dannebaum R.O."/>
            <person name="Kuo R.C."/>
            <person name="Louie K.B."/>
            <person name="Bewick A.J."/>
            <person name="Labutti K."/>
            <person name="Haridas S."/>
            <person name="Kuo A."/>
            <person name="Salamov A."/>
            <person name="Ahrendt S.R."/>
            <person name="Lau R."/>
            <person name="Bowen B.P."/>
            <person name="Lipzen A."/>
            <person name="Sullivan W."/>
            <person name="Andreopoulos W.B."/>
            <person name="Clum A."/>
            <person name="Lindquist E."/>
            <person name="Daum C."/>
            <person name="Northen T.R."/>
            <person name="Ramamoorthy G."/>
            <person name="Schmitz R.J."/>
            <person name="Gryganskyi A."/>
            <person name="Culley D."/>
            <person name="Magnuson J."/>
            <person name="James T.Y."/>
            <person name="O'Malley M.A."/>
            <person name="Stajich J.E."/>
            <person name="Spatafora J.W."/>
            <person name="Visel A."/>
            <person name="Grigoriev I.V."/>
        </authorList>
    </citation>
    <scope>NUCLEOTIDE SEQUENCE [LARGE SCALE GENOMIC DNA]</scope>
    <source>
        <strain evidence="1 2">NRRL Y-17943</strain>
    </source>
</reference>
<accession>A0A1Y1U917</accession>
<dbReference type="GeneID" id="33553852"/>
<dbReference type="InParanoid" id="A0A1Y1U917"/>